<dbReference type="GO" id="GO:0003824">
    <property type="term" value="F:catalytic activity"/>
    <property type="evidence" value="ECO:0007669"/>
    <property type="project" value="InterPro"/>
</dbReference>
<dbReference type="Proteomes" id="UP000232673">
    <property type="component" value="Unassembled WGS sequence"/>
</dbReference>
<protein>
    <submittedName>
        <fullName evidence="1">Uncharacterized protein</fullName>
    </submittedName>
</protein>
<dbReference type="STRING" id="447422.SAMN05660903_00315"/>
<proteinExistence type="predicted"/>
<evidence type="ECO:0000313" key="1">
    <source>
        <dbReference type="EMBL" id="PKD21646.1"/>
    </source>
</evidence>
<reference evidence="1 2" key="1">
    <citation type="submission" date="2015-10" db="EMBL/GenBank/DDBJ databases">
        <title>Draft genome sequence of Salegentibacter salinarum KCTC 12975.</title>
        <authorList>
            <person name="Lin W."/>
            <person name="Zheng Q."/>
        </authorList>
    </citation>
    <scope>NUCLEOTIDE SEQUENCE [LARGE SCALE GENOMIC DNA]</scope>
    <source>
        <strain evidence="1 2">KCTC 12975</strain>
    </source>
</reference>
<organism evidence="1 2">
    <name type="scientific">Salegentibacter salinarum</name>
    <dbReference type="NCBI Taxonomy" id="447422"/>
    <lineage>
        <taxon>Bacteria</taxon>
        <taxon>Pseudomonadati</taxon>
        <taxon>Bacteroidota</taxon>
        <taxon>Flavobacteriia</taxon>
        <taxon>Flavobacteriales</taxon>
        <taxon>Flavobacteriaceae</taxon>
        <taxon>Salegentibacter</taxon>
    </lineage>
</organism>
<evidence type="ECO:0000313" key="2">
    <source>
        <dbReference type="Proteomes" id="UP000232673"/>
    </source>
</evidence>
<name>A0A2N0U415_9FLAO</name>
<sequence>MKELATITSEEKLPMIVAGDFNAPPNSKVINILEKNFTRTCTSCEPTIPVQNPVKAIDFIALKSKEIFSIKCHKVINEIYASDHLPILAVLKVKQLQTLSK</sequence>
<keyword evidence="2" id="KW-1185">Reference proteome</keyword>
<dbReference type="EMBL" id="LKTS01000001">
    <property type="protein sequence ID" value="PKD21646.1"/>
    <property type="molecule type" value="Genomic_DNA"/>
</dbReference>
<comment type="caution">
    <text evidence="1">The sequence shown here is derived from an EMBL/GenBank/DDBJ whole genome shotgun (WGS) entry which is preliminary data.</text>
</comment>
<dbReference type="AlphaFoldDB" id="A0A2N0U415"/>
<dbReference type="OrthoDB" id="5447300at2"/>
<dbReference type="SUPFAM" id="SSF56219">
    <property type="entry name" value="DNase I-like"/>
    <property type="match status" value="1"/>
</dbReference>
<dbReference type="InterPro" id="IPR036691">
    <property type="entry name" value="Endo/exonu/phosph_ase_sf"/>
</dbReference>
<accession>A0A2N0U415</accession>
<gene>
    <name evidence="1" type="ORF">APR41_01260</name>
</gene>
<dbReference type="Gene3D" id="3.60.10.10">
    <property type="entry name" value="Endonuclease/exonuclease/phosphatase"/>
    <property type="match status" value="1"/>
</dbReference>